<feature type="domain" description="Secretion system C-terminal sorting" evidence="5">
    <location>
        <begin position="985"/>
        <end position="1059"/>
    </location>
</feature>
<feature type="domain" description="PA" evidence="4">
    <location>
        <begin position="261"/>
        <end position="350"/>
    </location>
</feature>
<dbReference type="PANTHER" id="PTHR22702:SF1">
    <property type="entry name" value="PROTEASE-ASSOCIATED DOMAIN-CONTAINING PROTEIN 1"/>
    <property type="match status" value="1"/>
</dbReference>
<dbReference type="SUPFAM" id="SSF110296">
    <property type="entry name" value="Oligoxyloglucan reducing end-specific cellobiohydrolase"/>
    <property type="match status" value="2"/>
</dbReference>
<evidence type="ECO:0000259" key="5">
    <source>
        <dbReference type="Pfam" id="PF18962"/>
    </source>
</evidence>
<dbReference type="AlphaFoldDB" id="A0A9X1VMN2"/>
<keyword evidence="2" id="KW-0325">Glycoprotein</keyword>
<reference evidence="6" key="1">
    <citation type="submission" date="2022-02" db="EMBL/GenBank/DDBJ databases">
        <title>Polaribacter sp. MSW13, isolated from seawater.</title>
        <authorList>
            <person name="Kristyanto S."/>
            <person name="Jung J."/>
            <person name="Jeon C.O."/>
        </authorList>
    </citation>
    <scope>NUCLEOTIDE SEQUENCE</scope>
    <source>
        <strain evidence="6">MSW13</strain>
    </source>
</reference>
<protein>
    <submittedName>
        <fullName evidence="6">T9SS type A sorting domain-containing protein</fullName>
    </submittedName>
</protein>
<feature type="region of interest" description="Disordered" evidence="3">
    <location>
        <begin position="100"/>
        <end position="122"/>
    </location>
</feature>
<evidence type="ECO:0000256" key="2">
    <source>
        <dbReference type="ARBA" id="ARBA00023180"/>
    </source>
</evidence>
<dbReference type="Gene3D" id="3.50.30.30">
    <property type="match status" value="1"/>
</dbReference>
<dbReference type="EMBL" id="JAKQYM010000006">
    <property type="protein sequence ID" value="MCI2229329.1"/>
    <property type="molecule type" value="Genomic_DNA"/>
</dbReference>
<dbReference type="RefSeq" id="WP_242178457.1">
    <property type="nucleotide sequence ID" value="NZ_JAKQYM010000006.1"/>
</dbReference>
<name>A0A9X1VMN2_9FLAO</name>
<dbReference type="InterPro" id="IPR003137">
    <property type="entry name" value="PA_domain"/>
</dbReference>
<proteinExistence type="predicted"/>
<gene>
    <name evidence="6" type="ORF">MC378_09145</name>
</gene>
<dbReference type="Pfam" id="PF02225">
    <property type="entry name" value="PA"/>
    <property type="match status" value="1"/>
</dbReference>
<dbReference type="CDD" id="cd04818">
    <property type="entry name" value="PA_subtilisin_1"/>
    <property type="match status" value="1"/>
</dbReference>
<keyword evidence="7" id="KW-1185">Reference proteome</keyword>
<evidence type="ECO:0000259" key="4">
    <source>
        <dbReference type="Pfam" id="PF02225"/>
    </source>
</evidence>
<comment type="caution">
    <text evidence="6">The sequence shown here is derived from an EMBL/GenBank/DDBJ whole genome shotgun (WGS) entry which is preliminary data.</text>
</comment>
<evidence type="ECO:0000256" key="3">
    <source>
        <dbReference type="SAM" id="MobiDB-lite"/>
    </source>
</evidence>
<sequence>MKKKALFLIASIVGVGLFYFNSTSKNDIELIRKQHAEILKNHPYNKTKNLSKKERRAQGLPPNAFFDQEYLNEINPYTGRTHRENVFTLQEELAQIRETQRVPGDANDNAWEERGPNNVGGRTRAVIFDPNDATQETVYAGGVSGGLWKNTNISDENSTWTHVDIPENLAISCIAIDPNDSMIWYVGTGESYVSGDVNGTGVWKSTDGGTTWGKVFGGVIGDALFESNAKITINSPASLAGEYSAALSTAIGVDLVSDIVADLVLAEDDTAPTEDGCTSLINGAAINGKIAVIKRGTCGFQDKVANAQTAGAIAVVIVNNQAGYPINQAGDDLTLTIPTVMVSQEVGNSIIAALGSSVVNVKLSGSRDAGSNYVVSNGIQHVNDIVVRDNGGVSEVYVAATEAYYGAGASLFGINDKGVYKSVDGVNFTQLNIPKNASGNEYNPNNIKIAADNSVYISTTSDILGEGGGVILQSTDANATVFEVKHIVPSGLRTEIACSKTDADKIYVLAQLAVVAATDAPVGMYKTTNGFDSVSTIVLPNDNDIDISYNDFTRGQSFYDLLLRVDPNDDSNIYIGGIDLFKSTTSGFLFSQISKWSNNNLLALMLTTPIVHADQHGLAFSTTSSDKMVFSNDGGVYFSDDGGSDIEARNKGYNTLQFYSVGVAPTTALPGDNYIAGAQDNGTQLFENVGAGVNSSVEAQGGDGAYSFFDQDGTDQYYISNYVYNASIMLYDLGSGSEVTINSETTTNGDFINQEELDSNLDILYSNYSNTEGYAIRRYKNIKSSSVDKTSLTNALLDNAPSAMKVSPYTTASSKLFAGLKSGKLLKIEDANGTPVWSEITGAEFLGSISDIEFGTSEDEIFVTMHNYGVKSIWYTDDAGESWSSKEGNLPDIPVKAILQNPLNTQEVIIGTELGIWRTANFNDEAPIWVQSNNGMNNVKVMDLDLRDDNAVFAATYGRGVFSGQFSAEVASVDEVIKGSEVFTIYPTISNGNFTVLGKNELGKMKIHIFDLSGKKVYQSNLDFNIIKKQEVSVNLSSGVYIVNLIDENNQKASQKIVIE</sequence>
<dbReference type="Proteomes" id="UP001139369">
    <property type="component" value="Unassembled WGS sequence"/>
</dbReference>
<evidence type="ECO:0000313" key="7">
    <source>
        <dbReference type="Proteomes" id="UP001139369"/>
    </source>
</evidence>
<dbReference type="SUPFAM" id="SSF52025">
    <property type="entry name" value="PA domain"/>
    <property type="match status" value="1"/>
</dbReference>
<organism evidence="6 7">
    <name type="scientific">Polaribacter marinus</name>
    <dbReference type="NCBI Taxonomy" id="2916838"/>
    <lineage>
        <taxon>Bacteria</taxon>
        <taxon>Pseudomonadati</taxon>
        <taxon>Bacteroidota</taxon>
        <taxon>Flavobacteriia</taxon>
        <taxon>Flavobacteriales</taxon>
        <taxon>Flavobacteriaceae</taxon>
    </lineage>
</organism>
<dbReference type="NCBIfam" id="TIGR04183">
    <property type="entry name" value="Por_Secre_tail"/>
    <property type="match status" value="1"/>
</dbReference>
<accession>A0A9X1VMN2</accession>
<dbReference type="InterPro" id="IPR026444">
    <property type="entry name" value="Secre_tail"/>
</dbReference>
<dbReference type="InterPro" id="IPR046450">
    <property type="entry name" value="PA_dom_sf"/>
</dbReference>
<dbReference type="Pfam" id="PF18962">
    <property type="entry name" value="Por_Secre_tail"/>
    <property type="match status" value="1"/>
</dbReference>
<dbReference type="Gene3D" id="2.130.10.10">
    <property type="entry name" value="YVTN repeat-like/Quinoprotein amine dehydrogenase"/>
    <property type="match status" value="3"/>
</dbReference>
<evidence type="ECO:0000313" key="6">
    <source>
        <dbReference type="EMBL" id="MCI2229329.1"/>
    </source>
</evidence>
<dbReference type="InterPro" id="IPR015943">
    <property type="entry name" value="WD40/YVTN_repeat-like_dom_sf"/>
</dbReference>
<dbReference type="PANTHER" id="PTHR22702">
    <property type="entry name" value="PROTEASE-ASSOCIATED DOMAIN-CONTAINING PROTEIN"/>
    <property type="match status" value="1"/>
</dbReference>
<evidence type="ECO:0000256" key="1">
    <source>
        <dbReference type="ARBA" id="ARBA00022729"/>
    </source>
</evidence>
<keyword evidence="1" id="KW-0732">Signal</keyword>